<organism evidence="2 3">
    <name type="scientific">Vigna mungo</name>
    <name type="common">Black gram</name>
    <name type="synonym">Phaseolus mungo</name>
    <dbReference type="NCBI Taxonomy" id="3915"/>
    <lineage>
        <taxon>Eukaryota</taxon>
        <taxon>Viridiplantae</taxon>
        <taxon>Streptophyta</taxon>
        <taxon>Embryophyta</taxon>
        <taxon>Tracheophyta</taxon>
        <taxon>Spermatophyta</taxon>
        <taxon>Magnoliopsida</taxon>
        <taxon>eudicotyledons</taxon>
        <taxon>Gunneridae</taxon>
        <taxon>Pentapetalae</taxon>
        <taxon>rosids</taxon>
        <taxon>fabids</taxon>
        <taxon>Fabales</taxon>
        <taxon>Fabaceae</taxon>
        <taxon>Papilionoideae</taxon>
        <taxon>50 kb inversion clade</taxon>
        <taxon>NPAAA clade</taxon>
        <taxon>indigoferoid/millettioid clade</taxon>
        <taxon>Phaseoleae</taxon>
        <taxon>Vigna</taxon>
    </lineage>
</organism>
<evidence type="ECO:0000313" key="3">
    <source>
        <dbReference type="Proteomes" id="UP001374535"/>
    </source>
</evidence>
<protein>
    <submittedName>
        <fullName evidence="2">Uncharacterized protein</fullName>
    </submittedName>
</protein>
<sequence>MAGSICFESSASSFGDESIEDKYYQLLDVFQKLHGEAMKMEYQVNRLKSEKRCLDDRIENLHKENESLKSELERLNNSPRQSIKENEVKVQECTNCPTQLERINYLMNTLPKFTLGSFNLEALLGSQRSVLNKQGIGYTSKSNLIKVIDSKVIDANAINSRKSTRVVVQGDQSKSNQSKVIDKNNRLKSVLVSLSIV</sequence>
<gene>
    <name evidence="2" type="ORF">V8G54_014014</name>
</gene>
<evidence type="ECO:0000256" key="1">
    <source>
        <dbReference type="SAM" id="Coils"/>
    </source>
</evidence>
<keyword evidence="3" id="KW-1185">Reference proteome</keyword>
<accession>A0AAQ3RZ10</accession>
<dbReference type="Gene3D" id="1.20.5.340">
    <property type="match status" value="1"/>
</dbReference>
<feature type="coiled-coil region" evidence="1">
    <location>
        <begin position="44"/>
        <end position="78"/>
    </location>
</feature>
<dbReference type="EMBL" id="CP144696">
    <property type="protein sequence ID" value="WVZ09484.1"/>
    <property type="molecule type" value="Genomic_DNA"/>
</dbReference>
<keyword evidence="1" id="KW-0175">Coiled coil</keyword>
<reference evidence="2 3" key="1">
    <citation type="journal article" date="2023" name="Life. Sci Alliance">
        <title>Evolutionary insights into 3D genome organization and epigenetic landscape of Vigna mungo.</title>
        <authorList>
            <person name="Junaid A."/>
            <person name="Singh B."/>
            <person name="Bhatia S."/>
        </authorList>
    </citation>
    <scope>NUCLEOTIDE SEQUENCE [LARGE SCALE GENOMIC DNA]</scope>
    <source>
        <strain evidence="2">Urdbean</strain>
    </source>
</reference>
<name>A0AAQ3RZ10_VIGMU</name>
<evidence type="ECO:0000313" key="2">
    <source>
        <dbReference type="EMBL" id="WVZ09484.1"/>
    </source>
</evidence>
<dbReference type="Proteomes" id="UP001374535">
    <property type="component" value="Chromosome 5"/>
</dbReference>
<proteinExistence type="predicted"/>
<dbReference type="AlphaFoldDB" id="A0AAQ3RZ10"/>